<dbReference type="OrthoDB" id="5791936at2759"/>
<evidence type="ECO:0000313" key="2">
    <source>
        <dbReference type="Proteomes" id="UP000054047"/>
    </source>
</evidence>
<proteinExistence type="predicted"/>
<accession>A0A0C2GDZ3</accession>
<dbReference type="InterPro" id="IPR035274">
    <property type="entry name" value="DUF5352"/>
</dbReference>
<keyword evidence="2" id="KW-1185">Reference proteome</keyword>
<protein>
    <submittedName>
        <fullName evidence="1">Uncharacterized protein</fullName>
    </submittedName>
</protein>
<name>A0A0C2GDZ3_9BILA</name>
<gene>
    <name evidence="1" type="ORF">ANCDUO_12667</name>
</gene>
<dbReference type="AlphaFoldDB" id="A0A0C2GDZ3"/>
<dbReference type="Proteomes" id="UP000054047">
    <property type="component" value="Unassembled WGS sequence"/>
</dbReference>
<organism evidence="1 2">
    <name type="scientific">Ancylostoma duodenale</name>
    <dbReference type="NCBI Taxonomy" id="51022"/>
    <lineage>
        <taxon>Eukaryota</taxon>
        <taxon>Metazoa</taxon>
        <taxon>Ecdysozoa</taxon>
        <taxon>Nematoda</taxon>
        <taxon>Chromadorea</taxon>
        <taxon>Rhabditida</taxon>
        <taxon>Rhabditina</taxon>
        <taxon>Rhabditomorpha</taxon>
        <taxon>Strongyloidea</taxon>
        <taxon>Ancylostomatidae</taxon>
        <taxon>Ancylostomatinae</taxon>
        <taxon>Ancylostoma</taxon>
    </lineage>
</organism>
<evidence type="ECO:0000313" key="1">
    <source>
        <dbReference type="EMBL" id="KIH57144.1"/>
    </source>
</evidence>
<dbReference type="Pfam" id="PF17303">
    <property type="entry name" value="DUF5352"/>
    <property type="match status" value="1"/>
</dbReference>
<feature type="non-terminal residue" evidence="1">
    <location>
        <position position="1"/>
    </location>
</feature>
<dbReference type="EMBL" id="KN734763">
    <property type="protein sequence ID" value="KIH57144.1"/>
    <property type="molecule type" value="Genomic_DNA"/>
</dbReference>
<sequence>LFWRITHYLLTTFPVCTDDTGTWTFAIAEGVTDFAHGGMPLNKSFNCFEGCLATGTAVQNFKVGLHNSSQRDLLPDDGDDPNAESCIDPVLRADIQNALNKVVDHSCKGIVKTLLFNLNRPGWAVNCVDFDEMSLDGLVQVGEDKGDGANHDVASVNIHFFFQDMNFCAYTGIVPPNIFDIRLGKIDTS</sequence>
<reference evidence="1 2" key="1">
    <citation type="submission" date="2013-12" db="EMBL/GenBank/DDBJ databases">
        <title>Draft genome of the parsitic nematode Ancylostoma duodenale.</title>
        <authorList>
            <person name="Mitreva M."/>
        </authorList>
    </citation>
    <scope>NUCLEOTIDE SEQUENCE [LARGE SCALE GENOMIC DNA]</scope>
    <source>
        <strain evidence="1 2">Zhejiang</strain>
    </source>
</reference>